<evidence type="ECO:0000313" key="1">
    <source>
        <dbReference type="EMBL" id="JAD19614.1"/>
    </source>
</evidence>
<reference evidence="1" key="1">
    <citation type="submission" date="2014-09" db="EMBL/GenBank/DDBJ databases">
        <authorList>
            <person name="Magalhaes I.L.F."/>
            <person name="Oliveira U."/>
            <person name="Santos F.R."/>
            <person name="Vidigal T.H.D.A."/>
            <person name="Brescovit A.D."/>
            <person name="Santos A.J."/>
        </authorList>
    </citation>
    <scope>NUCLEOTIDE SEQUENCE</scope>
    <source>
        <tissue evidence="1">Shoot tissue taken approximately 20 cm above the soil surface</tissue>
    </source>
</reference>
<dbReference type="AlphaFoldDB" id="A0A0A8Y0H1"/>
<organism evidence="1">
    <name type="scientific">Arundo donax</name>
    <name type="common">Giant reed</name>
    <name type="synonym">Donax arundinaceus</name>
    <dbReference type="NCBI Taxonomy" id="35708"/>
    <lineage>
        <taxon>Eukaryota</taxon>
        <taxon>Viridiplantae</taxon>
        <taxon>Streptophyta</taxon>
        <taxon>Embryophyta</taxon>
        <taxon>Tracheophyta</taxon>
        <taxon>Spermatophyta</taxon>
        <taxon>Magnoliopsida</taxon>
        <taxon>Liliopsida</taxon>
        <taxon>Poales</taxon>
        <taxon>Poaceae</taxon>
        <taxon>PACMAD clade</taxon>
        <taxon>Arundinoideae</taxon>
        <taxon>Arundineae</taxon>
        <taxon>Arundo</taxon>
    </lineage>
</organism>
<dbReference type="EMBL" id="GBRH01278281">
    <property type="protein sequence ID" value="JAD19614.1"/>
    <property type="molecule type" value="Transcribed_RNA"/>
</dbReference>
<name>A0A0A8Y0H1_ARUDO</name>
<sequence>MYLTYLNNVHLTFSMTWPVAEACSFSRTNQNNHNEDLWDLFTNCLVQHIYCFH</sequence>
<protein>
    <submittedName>
        <fullName evidence="1">Uncharacterized protein</fullName>
    </submittedName>
</protein>
<reference evidence="1" key="2">
    <citation type="journal article" date="2015" name="Data Brief">
        <title>Shoot transcriptome of the giant reed, Arundo donax.</title>
        <authorList>
            <person name="Barrero R.A."/>
            <person name="Guerrero F.D."/>
            <person name="Moolhuijzen P."/>
            <person name="Goolsby J.A."/>
            <person name="Tidwell J."/>
            <person name="Bellgard S.E."/>
            <person name="Bellgard M.I."/>
        </authorList>
    </citation>
    <scope>NUCLEOTIDE SEQUENCE</scope>
    <source>
        <tissue evidence="1">Shoot tissue taken approximately 20 cm above the soil surface</tissue>
    </source>
</reference>
<proteinExistence type="predicted"/>
<accession>A0A0A8Y0H1</accession>